<feature type="domain" description="Exonuclease" evidence="5">
    <location>
        <begin position="6"/>
        <end position="179"/>
    </location>
</feature>
<keyword evidence="2" id="KW-0540">Nuclease</keyword>
<dbReference type="AlphaFoldDB" id="A0A381SYV3"/>
<dbReference type="GO" id="GO:0000175">
    <property type="term" value="F:3'-5'-RNA exonuclease activity"/>
    <property type="evidence" value="ECO:0007669"/>
    <property type="project" value="InterPro"/>
</dbReference>
<protein>
    <recommendedName>
        <fullName evidence="5">Exonuclease domain-containing protein</fullName>
    </recommendedName>
</protein>
<dbReference type="NCBIfam" id="NF003765">
    <property type="entry name" value="PRK05359.1"/>
    <property type="match status" value="1"/>
</dbReference>
<dbReference type="FunFam" id="3.30.420.10:FF:000003">
    <property type="entry name" value="Oligoribonuclease"/>
    <property type="match status" value="1"/>
</dbReference>
<accession>A0A381SYV3</accession>
<dbReference type="SMART" id="SM00479">
    <property type="entry name" value="EXOIII"/>
    <property type="match status" value="1"/>
</dbReference>
<dbReference type="EMBL" id="UINC01003704">
    <property type="protein sequence ID" value="SVA08564.1"/>
    <property type="molecule type" value="Genomic_DNA"/>
</dbReference>
<organism evidence="6">
    <name type="scientific">marine metagenome</name>
    <dbReference type="NCBI Taxonomy" id="408172"/>
    <lineage>
        <taxon>unclassified sequences</taxon>
        <taxon>metagenomes</taxon>
        <taxon>ecological metagenomes</taxon>
    </lineage>
</organism>
<keyword evidence="3" id="KW-0378">Hydrolase</keyword>
<reference evidence="6" key="1">
    <citation type="submission" date="2018-05" db="EMBL/GenBank/DDBJ databases">
        <authorList>
            <person name="Lanie J.A."/>
            <person name="Ng W.-L."/>
            <person name="Kazmierczak K.M."/>
            <person name="Andrzejewski T.M."/>
            <person name="Davidsen T.M."/>
            <person name="Wayne K.J."/>
            <person name="Tettelin H."/>
            <person name="Glass J.I."/>
            <person name="Rusch D."/>
            <person name="Podicherti R."/>
            <person name="Tsui H.-C.T."/>
            <person name="Winkler M.E."/>
        </authorList>
    </citation>
    <scope>NUCLEOTIDE SEQUENCE</scope>
</reference>
<evidence type="ECO:0000256" key="4">
    <source>
        <dbReference type="ARBA" id="ARBA00022839"/>
    </source>
</evidence>
<sequence length="180" mass="20622">MKDSGNLVWIDLEMTGLDPDRDRIIEIATIITDADLNIIEEGPVLAIKQPESVLNLMDEWNQRVHQGSGLVARVQSSDVSTTEAEQDTLEFVERYIIEGRSPLCGNSICQDRRFLYRYMPKLSAYLHYRNVDVSSIKELVARWSPDIVAGFEKKGAHQALDDIRESIEELQYYRSTVFKV</sequence>
<evidence type="ECO:0000256" key="2">
    <source>
        <dbReference type="ARBA" id="ARBA00022722"/>
    </source>
</evidence>
<gene>
    <name evidence="6" type="ORF">METZ01_LOCUS61418</name>
</gene>
<dbReference type="Pfam" id="PF00929">
    <property type="entry name" value="RNase_T"/>
    <property type="match status" value="1"/>
</dbReference>
<name>A0A381SYV3_9ZZZZ</name>
<evidence type="ECO:0000256" key="3">
    <source>
        <dbReference type="ARBA" id="ARBA00022801"/>
    </source>
</evidence>
<dbReference type="PANTHER" id="PTHR11046">
    <property type="entry name" value="OLIGORIBONUCLEASE, MITOCHONDRIAL"/>
    <property type="match status" value="1"/>
</dbReference>
<dbReference type="GO" id="GO:0003676">
    <property type="term" value="F:nucleic acid binding"/>
    <property type="evidence" value="ECO:0007669"/>
    <property type="project" value="InterPro"/>
</dbReference>
<dbReference type="HAMAP" id="MF_00045">
    <property type="entry name" value="Oligoribonuclease"/>
    <property type="match status" value="1"/>
</dbReference>
<comment type="similarity">
    <text evidence="1">Belongs to the oligoribonuclease family.</text>
</comment>
<dbReference type="CDD" id="cd06135">
    <property type="entry name" value="Orn"/>
    <property type="match status" value="1"/>
</dbReference>
<dbReference type="SUPFAM" id="SSF53098">
    <property type="entry name" value="Ribonuclease H-like"/>
    <property type="match status" value="1"/>
</dbReference>
<evidence type="ECO:0000256" key="1">
    <source>
        <dbReference type="ARBA" id="ARBA00009921"/>
    </source>
</evidence>
<evidence type="ECO:0000313" key="6">
    <source>
        <dbReference type="EMBL" id="SVA08564.1"/>
    </source>
</evidence>
<keyword evidence="4" id="KW-0269">Exonuclease</keyword>
<dbReference type="InterPro" id="IPR036397">
    <property type="entry name" value="RNaseH_sf"/>
</dbReference>
<evidence type="ECO:0000259" key="5">
    <source>
        <dbReference type="SMART" id="SM00479"/>
    </source>
</evidence>
<dbReference type="Gene3D" id="3.30.420.10">
    <property type="entry name" value="Ribonuclease H-like superfamily/Ribonuclease H"/>
    <property type="match status" value="1"/>
</dbReference>
<dbReference type="InterPro" id="IPR013520">
    <property type="entry name" value="Ribonucl_H"/>
</dbReference>
<proteinExistence type="inferred from homology"/>
<dbReference type="InterPro" id="IPR012337">
    <property type="entry name" value="RNaseH-like_sf"/>
</dbReference>
<dbReference type="PANTHER" id="PTHR11046:SF0">
    <property type="entry name" value="OLIGORIBONUCLEASE, MITOCHONDRIAL"/>
    <property type="match status" value="1"/>
</dbReference>
<dbReference type="InterPro" id="IPR022894">
    <property type="entry name" value="Oligoribonuclease"/>
</dbReference>